<dbReference type="EMBL" id="AP018203">
    <property type="protein sequence ID" value="BAY55318.1"/>
    <property type="molecule type" value="Genomic_DNA"/>
</dbReference>
<protein>
    <submittedName>
        <fullName evidence="2">Uncharacterized protein</fullName>
    </submittedName>
</protein>
<organism evidence="2 3">
    <name type="scientific">Leptolyngbya boryana NIES-2135</name>
    <dbReference type="NCBI Taxonomy" id="1973484"/>
    <lineage>
        <taxon>Bacteria</taxon>
        <taxon>Bacillati</taxon>
        <taxon>Cyanobacteriota</taxon>
        <taxon>Cyanophyceae</taxon>
        <taxon>Leptolyngbyales</taxon>
        <taxon>Leptolyngbyaceae</taxon>
        <taxon>Leptolyngbya group</taxon>
        <taxon>Leptolyngbya</taxon>
    </lineage>
</organism>
<accession>A0A1Z4JF68</accession>
<name>A0A1Z4JF68_LEPBY</name>
<evidence type="ECO:0000313" key="3">
    <source>
        <dbReference type="Proteomes" id="UP000217895"/>
    </source>
</evidence>
<proteinExistence type="predicted"/>
<evidence type="ECO:0000313" key="2">
    <source>
        <dbReference type="EMBL" id="BAY55318.1"/>
    </source>
</evidence>
<keyword evidence="1" id="KW-0472">Membrane</keyword>
<dbReference type="Proteomes" id="UP000217895">
    <property type="component" value="Chromosome"/>
</dbReference>
<reference evidence="2 3" key="1">
    <citation type="submission" date="2017-06" db="EMBL/GenBank/DDBJ databases">
        <title>Genome sequencing of cyanobaciteial culture collection at National Institute for Environmental Studies (NIES).</title>
        <authorList>
            <person name="Hirose Y."/>
            <person name="Shimura Y."/>
            <person name="Fujisawa T."/>
            <person name="Nakamura Y."/>
            <person name="Kawachi M."/>
        </authorList>
    </citation>
    <scope>NUCLEOTIDE SEQUENCE [LARGE SCALE GENOMIC DNA]</scope>
    <source>
        <strain evidence="2 3">NIES-2135</strain>
    </source>
</reference>
<dbReference type="AlphaFoldDB" id="A0A1Z4JF68"/>
<sequence>MSLKVKNTDLVTSITGAMPLAFLLIRVLTGQTPTLDAQSVITDVVLLIVSWYVGK</sequence>
<keyword evidence="1" id="KW-0812">Transmembrane</keyword>
<keyword evidence="3" id="KW-1185">Reference proteome</keyword>
<evidence type="ECO:0000256" key="1">
    <source>
        <dbReference type="SAM" id="Phobius"/>
    </source>
</evidence>
<feature type="transmembrane region" description="Helical" evidence="1">
    <location>
        <begin position="7"/>
        <end position="25"/>
    </location>
</feature>
<gene>
    <name evidence="2" type="ORF">NIES2135_21410</name>
</gene>
<keyword evidence="1" id="KW-1133">Transmembrane helix</keyword>